<dbReference type="Proteomes" id="UP000728032">
    <property type="component" value="Unassembled WGS sequence"/>
</dbReference>
<sequence>MTLRPEVEDYWLEVSADVNTVSDLKSTVLDTNGFILSAEDIDLYLDGVLLRDETRVNSNVFTDGESIEVKGKRGRHVVDTCSSGSVEKHCKSIYP</sequence>
<gene>
    <name evidence="1" type="ORF">ONB1V03_LOCUS7035</name>
</gene>
<dbReference type="OrthoDB" id="10599845at2759"/>
<dbReference type="EMBL" id="CAJPVJ010003413">
    <property type="protein sequence ID" value="CAG2167532.1"/>
    <property type="molecule type" value="Genomic_DNA"/>
</dbReference>
<organism evidence="1">
    <name type="scientific">Oppiella nova</name>
    <dbReference type="NCBI Taxonomy" id="334625"/>
    <lineage>
        <taxon>Eukaryota</taxon>
        <taxon>Metazoa</taxon>
        <taxon>Ecdysozoa</taxon>
        <taxon>Arthropoda</taxon>
        <taxon>Chelicerata</taxon>
        <taxon>Arachnida</taxon>
        <taxon>Acari</taxon>
        <taxon>Acariformes</taxon>
        <taxon>Sarcoptiformes</taxon>
        <taxon>Oribatida</taxon>
        <taxon>Brachypylina</taxon>
        <taxon>Oppioidea</taxon>
        <taxon>Oppiidae</taxon>
        <taxon>Oppiella</taxon>
    </lineage>
</organism>
<protein>
    <recommendedName>
        <fullName evidence="3">Ubiquitin-like domain-containing protein</fullName>
    </recommendedName>
</protein>
<keyword evidence="2" id="KW-1185">Reference proteome</keyword>
<proteinExistence type="predicted"/>
<reference evidence="1" key="1">
    <citation type="submission" date="2020-11" db="EMBL/GenBank/DDBJ databases">
        <authorList>
            <person name="Tran Van P."/>
        </authorList>
    </citation>
    <scope>NUCLEOTIDE SEQUENCE</scope>
</reference>
<evidence type="ECO:0008006" key="3">
    <source>
        <dbReference type="Google" id="ProtNLM"/>
    </source>
</evidence>
<evidence type="ECO:0000313" key="1">
    <source>
        <dbReference type="EMBL" id="CAD7648982.1"/>
    </source>
</evidence>
<evidence type="ECO:0000313" key="2">
    <source>
        <dbReference type="Proteomes" id="UP000728032"/>
    </source>
</evidence>
<accession>A0A7R9LW42</accession>
<dbReference type="AlphaFoldDB" id="A0A7R9LW42"/>
<dbReference type="EMBL" id="OC918238">
    <property type="protein sequence ID" value="CAD7648982.1"/>
    <property type="molecule type" value="Genomic_DNA"/>
</dbReference>
<name>A0A7R9LW42_9ACAR</name>